<dbReference type="InterPro" id="IPR036736">
    <property type="entry name" value="ACP-like_sf"/>
</dbReference>
<dbReference type="SUPFAM" id="SSF56801">
    <property type="entry name" value="Acetyl-CoA synthetase-like"/>
    <property type="match status" value="1"/>
</dbReference>
<dbReference type="InterPro" id="IPR009081">
    <property type="entry name" value="PP-bd_ACP"/>
</dbReference>
<name>A0A939JVG6_9BACT</name>
<proteinExistence type="predicted"/>
<dbReference type="EMBL" id="JAFMYU010000004">
    <property type="protein sequence ID" value="MBO0930832.1"/>
    <property type="molecule type" value="Genomic_DNA"/>
</dbReference>
<keyword evidence="2" id="KW-0436">Ligase</keyword>
<dbReference type="SUPFAM" id="SSF47336">
    <property type="entry name" value="ACP-like"/>
    <property type="match status" value="1"/>
</dbReference>
<feature type="domain" description="Carrier" evidence="1">
    <location>
        <begin position="11"/>
        <end position="57"/>
    </location>
</feature>
<dbReference type="InterPro" id="IPR042099">
    <property type="entry name" value="ANL_N_sf"/>
</dbReference>
<dbReference type="RefSeq" id="WP_207334780.1">
    <property type="nucleotide sequence ID" value="NZ_JAFMYU010000004.1"/>
</dbReference>
<organism evidence="2 3">
    <name type="scientific">Fibrella aquatilis</name>
    <dbReference type="NCBI Taxonomy" id="2817059"/>
    <lineage>
        <taxon>Bacteria</taxon>
        <taxon>Pseudomonadati</taxon>
        <taxon>Bacteroidota</taxon>
        <taxon>Cytophagia</taxon>
        <taxon>Cytophagales</taxon>
        <taxon>Spirosomataceae</taxon>
        <taxon>Fibrella</taxon>
    </lineage>
</organism>
<dbReference type="AlphaFoldDB" id="A0A939JVG6"/>
<dbReference type="GO" id="GO:0016874">
    <property type="term" value="F:ligase activity"/>
    <property type="evidence" value="ECO:0007669"/>
    <property type="project" value="UniProtKB-KW"/>
</dbReference>
<gene>
    <name evidence="2" type="ORF">J2I48_07515</name>
</gene>
<keyword evidence="3" id="KW-1185">Reference proteome</keyword>
<sequence length="364" mass="40194">MNWTPDTVRRLVLDMLAGLLGLPPGGITAGADLYRDMGVDSITRLELAARLNEFFGLFNSAANHYLLADTLLDNWVQKIIHARQESDEFITFRTSGTGGSSRAVRHRLTDLLAEARFWSDYLPQPNQVVSLVGGQHIYGFMFTVLLPHVWARPVLPFAQSGTTALVAGVLVVGTPFMWEYLLRSVGAGQLRQCSGVTSTAPMAPDLAQQLIGAGVELTEVYGSSETAGIAYRHHPDQPFTLLPYHTLLPDSDPMVIRRTDTNECYTLPDRVDQPAPRQLRVLGRRDEAVAIAGVNVYPDHIRQVVLACPLVADCDIHAKGDGGTVQLYGAVRLRHNSAANQEACRQWLHDHLTAPEIPRHLYLY</sequence>
<evidence type="ECO:0000313" key="2">
    <source>
        <dbReference type="EMBL" id="MBO0930832.1"/>
    </source>
</evidence>
<protein>
    <submittedName>
        <fullName evidence="2">4-coumarate--CoA ligase</fullName>
    </submittedName>
</protein>
<dbReference type="Pfam" id="PF00550">
    <property type="entry name" value="PP-binding"/>
    <property type="match status" value="1"/>
</dbReference>
<dbReference type="Gene3D" id="3.30.300.30">
    <property type="match status" value="1"/>
</dbReference>
<dbReference type="Proteomes" id="UP000664795">
    <property type="component" value="Unassembled WGS sequence"/>
</dbReference>
<dbReference type="Gene3D" id="3.40.50.12780">
    <property type="entry name" value="N-terminal domain of ligase-like"/>
    <property type="match status" value="1"/>
</dbReference>
<dbReference type="InterPro" id="IPR045851">
    <property type="entry name" value="AMP-bd_C_sf"/>
</dbReference>
<accession>A0A939JVG6</accession>
<reference evidence="2 3" key="1">
    <citation type="submission" date="2021-03" db="EMBL/GenBank/DDBJ databases">
        <title>Fibrella sp. HMF5036 genome sequencing and assembly.</title>
        <authorList>
            <person name="Kang H."/>
            <person name="Kim H."/>
            <person name="Bae S."/>
            <person name="Joh K."/>
        </authorList>
    </citation>
    <scope>NUCLEOTIDE SEQUENCE [LARGE SCALE GENOMIC DNA]</scope>
    <source>
        <strain evidence="2 3">HMF5036</strain>
    </source>
</reference>
<comment type="caution">
    <text evidence="2">The sequence shown here is derived from an EMBL/GenBank/DDBJ whole genome shotgun (WGS) entry which is preliminary data.</text>
</comment>
<dbReference type="Gene3D" id="1.10.1200.10">
    <property type="entry name" value="ACP-like"/>
    <property type="match status" value="1"/>
</dbReference>
<evidence type="ECO:0000313" key="3">
    <source>
        <dbReference type="Proteomes" id="UP000664795"/>
    </source>
</evidence>
<evidence type="ECO:0000259" key="1">
    <source>
        <dbReference type="Pfam" id="PF00550"/>
    </source>
</evidence>